<accession>A0A0A9GR30</accession>
<protein>
    <submittedName>
        <fullName evidence="1">Uncharacterized protein</fullName>
    </submittedName>
</protein>
<sequence>MRCTIPEPVTG</sequence>
<reference evidence="1" key="1">
    <citation type="submission" date="2014-09" db="EMBL/GenBank/DDBJ databases">
        <authorList>
            <person name="Magalhaes I.L.F."/>
            <person name="Oliveira U."/>
            <person name="Santos F.R."/>
            <person name="Vidigal T.H.D.A."/>
            <person name="Brescovit A.D."/>
            <person name="Santos A.J."/>
        </authorList>
    </citation>
    <scope>NUCLEOTIDE SEQUENCE</scope>
    <source>
        <tissue evidence="1">Shoot tissue taken approximately 20 cm above the soil surface</tissue>
    </source>
</reference>
<organism evidence="1">
    <name type="scientific">Arundo donax</name>
    <name type="common">Giant reed</name>
    <name type="synonym">Donax arundinaceus</name>
    <dbReference type="NCBI Taxonomy" id="35708"/>
    <lineage>
        <taxon>Eukaryota</taxon>
        <taxon>Viridiplantae</taxon>
        <taxon>Streptophyta</taxon>
        <taxon>Embryophyta</taxon>
        <taxon>Tracheophyta</taxon>
        <taxon>Spermatophyta</taxon>
        <taxon>Magnoliopsida</taxon>
        <taxon>Liliopsida</taxon>
        <taxon>Poales</taxon>
        <taxon>Poaceae</taxon>
        <taxon>PACMAD clade</taxon>
        <taxon>Arundinoideae</taxon>
        <taxon>Arundineae</taxon>
        <taxon>Arundo</taxon>
    </lineage>
</organism>
<proteinExistence type="predicted"/>
<dbReference type="EMBL" id="GBRH01172007">
    <property type="protein sequence ID" value="JAE25889.1"/>
    <property type="molecule type" value="Transcribed_RNA"/>
</dbReference>
<evidence type="ECO:0000313" key="1">
    <source>
        <dbReference type="EMBL" id="JAE25889.1"/>
    </source>
</evidence>
<name>A0A0A9GR30_ARUDO</name>
<reference evidence="1" key="2">
    <citation type="journal article" date="2015" name="Data Brief">
        <title>Shoot transcriptome of the giant reed, Arundo donax.</title>
        <authorList>
            <person name="Barrero R.A."/>
            <person name="Guerrero F.D."/>
            <person name="Moolhuijzen P."/>
            <person name="Goolsby J.A."/>
            <person name="Tidwell J."/>
            <person name="Bellgard S.E."/>
            <person name="Bellgard M.I."/>
        </authorList>
    </citation>
    <scope>NUCLEOTIDE SEQUENCE</scope>
    <source>
        <tissue evidence="1">Shoot tissue taken approximately 20 cm above the soil surface</tissue>
    </source>
</reference>